<dbReference type="EMBL" id="PFWT01000017">
    <property type="protein sequence ID" value="PJA46105.1"/>
    <property type="molecule type" value="Genomic_DNA"/>
</dbReference>
<dbReference type="AlphaFoldDB" id="A0A2M7XE29"/>
<feature type="region of interest" description="Disordered" evidence="1">
    <location>
        <begin position="294"/>
        <end position="315"/>
    </location>
</feature>
<sequence>MKKLKKQLVQLRKKSAPADGFKSALWAELDYEFDKLYPRPSFSFAKFIMVPATSMAVMALLGAGTFAYASPSVNSNHVLYPAKITLEKVEGIFYHSPEAKKKYFAKILDRRVAETQLLIEQTKQYAYVDLDYISEEYGKALMAGEKSDNASEAIAYLQTSNVRYLHVMREVIIDEIDSLTAEEVVGVITALENRGMTVTSVPVKDKSNPENENNKQLPFVSMDQNQIVIPINISETKQTEGEIKVEMITDKLDEVRRKIIESELNEGEKRALLAEFEQRLLQKYSEIEPELTNISGTTEQNTSSTASFKSNFIKN</sequence>
<proteinExistence type="predicted"/>
<organism evidence="3 4">
    <name type="scientific">Candidatus Uhrbacteria bacterium CG_4_9_14_3_um_filter_41_35</name>
    <dbReference type="NCBI Taxonomy" id="1975034"/>
    <lineage>
        <taxon>Bacteria</taxon>
        <taxon>Candidatus Uhriibacteriota</taxon>
    </lineage>
</organism>
<gene>
    <name evidence="3" type="ORF">CO173_03635</name>
</gene>
<accession>A0A2M7XE29</accession>
<protein>
    <recommendedName>
        <fullName evidence="5">DUF5667 domain-containing protein</fullName>
    </recommendedName>
</protein>
<evidence type="ECO:0008006" key="5">
    <source>
        <dbReference type="Google" id="ProtNLM"/>
    </source>
</evidence>
<evidence type="ECO:0000256" key="2">
    <source>
        <dbReference type="SAM" id="Phobius"/>
    </source>
</evidence>
<feature type="transmembrane region" description="Helical" evidence="2">
    <location>
        <begin position="47"/>
        <end position="69"/>
    </location>
</feature>
<name>A0A2M7XE29_9BACT</name>
<evidence type="ECO:0000313" key="3">
    <source>
        <dbReference type="EMBL" id="PJA46105.1"/>
    </source>
</evidence>
<reference evidence="4" key="1">
    <citation type="submission" date="2017-09" db="EMBL/GenBank/DDBJ databases">
        <title>Depth-based differentiation of microbial function through sediment-hosted aquifers and enrichment of novel symbionts in the deep terrestrial subsurface.</title>
        <authorList>
            <person name="Probst A.J."/>
            <person name="Ladd B."/>
            <person name="Jarett J.K."/>
            <person name="Geller-Mcgrath D.E."/>
            <person name="Sieber C.M.K."/>
            <person name="Emerson J.B."/>
            <person name="Anantharaman K."/>
            <person name="Thomas B.C."/>
            <person name="Malmstrom R."/>
            <person name="Stieglmeier M."/>
            <person name="Klingl A."/>
            <person name="Woyke T."/>
            <person name="Ryan C.M."/>
            <person name="Banfield J.F."/>
        </authorList>
    </citation>
    <scope>NUCLEOTIDE SEQUENCE [LARGE SCALE GENOMIC DNA]</scope>
</reference>
<evidence type="ECO:0000313" key="4">
    <source>
        <dbReference type="Proteomes" id="UP000231263"/>
    </source>
</evidence>
<comment type="caution">
    <text evidence="3">The sequence shown here is derived from an EMBL/GenBank/DDBJ whole genome shotgun (WGS) entry which is preliminary data.</text>
</comment>
<keyword evidence="2" id="KW-1133">Transmembrane helix</keyword>
<evidence type="ECO:0000256" key="1">
    <source>
        <dbReference type="SAM" id="MobiDB-lite"/>
    </source>
</evidence>
<keyword evidence="2" id="KW-0472">Membrane</keyword>
<keyword evidence="2" id="KW-0812">Transmembrane</keyword>
<dbReference type="Proteomes" id="UP000231263">
    <property type="component" value="Unassembled WGS sequence"/>
</dbReference>